<dbReference type="RefSeq" id="WP_277277369.1">
    <property type="nucleotide sequence ID" value="NZ_JAROCY010000008.1"/>
</dbReference>
<dbReference type="EMBL" id="JAROCY010000008">
    <property type="protein sequence ID" value="MDF8333557.1"/>
    <property type="molecule type" value="Genomic_DNA"/>
</dbReference>
<accession>A0ABT6CMJ7</accession>
<protein>
    <submittedName>
        <fullName evidence="3">Uncharacterized protein</fullName>
    </submittedName>
</protein>
<feature type="signal peptide" evidence="2">
    <location>
        <begin position="1"/>
        <end position="32"/>
    </location>
</feature>
<keyword evidence="2" id="KW-0732">Signal</keyword>
<dbReference type="Proteomes" id="UP001222770">
    <property type="component" value="Unassembled WGS sequence"/>
</dbReference>
<comment type="caution">
    <text evidence="3">The sequence shown here is derived from an EMBL/GenBank/DDBJ whole genome shotgun (WGS) entry which is preliminary data.</text>
</comment>
<proteinExistence type="predicted"/>
<feature type="chain" id="PRO_5047295263" evidence="2">
    <location>
        <begin position="33"/>
        <end position="105"/>
    </location>
</feature>
<evidence type="ECO:0000256" key="2">
    <source>
        <dbReference type="SAM" id="SignalP"/>
    </source>
</evidence>
<feature type="compositionally biased region" description="Basic and acidic residues" evidence="1">
    <location>
        <begin position="75"/>
        <end position="105"/>
    </location>
</feature>
<reference evidence="3 4" key="1">
    <citation type="submission" date="2023-03" db="EMBL/GenBank/DDBJ databases">
        <title>Novosphingobium cyanobacteriorum sp. nov., isolated from a eutrophic reservoir during the Microcystis bloom period.</title>
        <authorList>
            <person name="Kang M."/>
            <person name="Le V."/>
            <person name="Ko S.-R."/>
            <person name="Lee S.-A."/>
            <person name="Ahn C.-Y."/>
        </authorList>
    </citation>
    <scope>NUCLEOTIDE SEQUENCE [LARGE SCALE GENOMIC DNA]</scope>
    <source>
        <strain evidence="3 4">HBC54</strain>
    </source>
</reference>
<sequence length="105" mass="10961">MVDFHPLSSNFLRAALSALALAAMATAAPAHADSRSGKGLPAASYSKPAPATVSGKPGKGHGDRDLPTHVGPKKGFPENRGIKEAYEHSNEHSAHHRDRDDSPGC</sequence>
<gene>
    <name evidence="3" type="ORF">POM99_10120</name>
</gene>
<evidence type="ECO:0000313" key="3">
    <source>
        <dbReference type="EMBL" id="MDF8333557.1"/>
    </source>
</evidence>
<evidence type="ECO:0000313" key="4">
    <source>
        <dbReference type="Proteomes" id="UP001222770"/>
    </source>
</evidence>
<name>A0ABT6CMJ7_9SPHN</name>
<keyword evidence="4" id="KW-1185">Reference proteome</keyword>
<organism evidence="3 4">
    <name type="scientific">Novosphingobium cyanobacteriorum</name>
    <dbReference type="NCBI Taxonomy" id="3024215"/>
    <lineage>
        <taxon>Bacteria</taxon>
        <taxon>Pseudomonadati</taxon>
        <taxon>Pseudomonadota</taxon>
        <taxon>Alphaproteobacteria</taxon>
        <taxon>Sphingomonadales</taxon>
        <taxon>Sphingomonadaceae</taxon>
        <taxon>Novosphingobium</taxon>
    </lineage>
</organism>
<evidence type="ECO:0000256" key="1">
    <source>
        <dbReference type="SAM" id="MobiDB-lite"/>
    </source>
</evidence>
<feature type="region of interest" description="Disordered" evidence="1">
    <location>
        <begin position="25"/>
        <end position="105"/>
    </location>
</feature>